<dbReference type="AlphaFoldDB" id="U2PGU0"/>
<evidence type="ECO:0000256" key="1">
    <source>
        <dbReference type="SAM" id="Phobius"/>
    </source>
</evidence>
<dbReference type="HOGENOM" id="CLU_2898496_0_0_9"/>
<keyword evidence="1" id="KW-0812">Transmembrane</keyword>
<sequence length="75" mass="8846">MEVNGSNMKIRLRNYLICYVTIGIMAYILPVLWSTVFSFNWSSLKRMFIDLLVAIVVIEVFEYIQRRESSFCNKA</sequence>
<keyword evidence="1" id="KW-1133">Transmembrane helix</keyword>
<evidence type="ECO:0000313" key="3">
    <source>
        <dbReference type="Proteomes" id="UP000016644"/>
    </source>
</evidence>
<feature type="transmembrane region" description="Helical" evidence="1">
    <location>
        <begin position="47"/>
        <end position="64"/>
    </location>
</feature>
<dbReference type="Proteomes" id="UP000016644">
    <property type="component" value="Unassembled WGS sequence"/>
</dbReference>
<gene>
    <name evidence="2" type="ORF">HMPREF0495_01526</name>
</gene>
<proteinExistence type="predicted"/>
<keyword evidence="1" id="KW-0472">Membrane</keyword>
<reference evidence="2 3" key="1">
    <citation type="submission" date="2013-06" db="EMBL/GenBank/DDBJ databases">
        <authorList>
            <person name="Weinstock G."/>
            <person name="Sodergren E."/>
            <person name="Lobos E.A."/>
            <person name="Fulton L."/>
            <person name="Fulton R."/>
            <person name="Courtney L."/>
            <person name="Fronick C."/>
            <person name="O'Laughlin M."/>
            <person name="Godfrey J."/>
            <person name="Wilson R.M."/>
            <person name="Miner T."/>
            <person name="Farmer C."/>
            <person name="Delehaunty K."/>
            <person name="Cordes M."/>
            <person name="Minx P."/>
            <person name="Tomlinson C."/>
            <person name="Chen J."/>
            <person name="Wollam A."/>
            <person name="Pepin K.H."/>
            <person name="Bhonagiri V."/>
            <person name="Zhang X."/>
            <person name="Warren W."/>
            <person name="Mitreva M."/>
            <person name="Mardis E.R."/>
            <person name="Wilson R.K."/>
        </authorList>
    </citation>
    <scope>NUCLEOTIDE SEQUENCE [LARGE SCALE GENOMIC DNA]</scope>
    <source>
        <strain evidence="2 3">ATCC 14869</strain>
    </source>
</reference>
<evidence type="ECO:0000313" key="2">
    <source>
        <dbReference type="EMBL" id="ERK43396.1"/>
    </source>
</evidence>
<organism evidence="2 3">
    <name type="scientific">Levilactobacillus brevis ATCC 14869 = DSM 20054</name>
    <dbReference type="NCBI Taxonomy" id="649758"/>
    <lineage>
        <taxon>Bacteria</taxon>
        <taxon>Bacillati</taxon>
        <taxon>Bacillota</taxon>
        <taxon>Bacilli</taxon>
        <taxon>Lactobacillales</taxon>
        <taxon>Lactobacillaceae</taxon>
        <taxon>Levilactobacillus</taxon>
    </lineage>
</organism>
<feature type="transmembrane region" description="Helical" evidence="1">
    <location>
        <begin position="12"/>
        <end position="35"/>
    </location>
</feature>
<name>U2PGU0_LEVBR</name>
<comment type="caution">
    <text evidence="2">The sequence shown here is derived from an EMBL/GenBank/DDBJ whole genome shotgun (WGS) entry which is preliminary data.</text>
</comment>
<protein>
    <submittedName>
        <fullName evidence="2">Uncharacterized protein</fullName>
    </submittedName>
</protein>
<dbReference type="EMBL" id="AWVK01000061">
    <property type="protein sequence ID" value="ERK43396.1"/>
    <property type="molecule type" value="Genomic_DNA"/>
</dbReference>
<accession>U2PGU0</accession>